<dbReference type="AlphaFoldDB" id="W4VC88"/>
<proteinExistence type="predicted"/>
<reference evidence="1" key="1">
    <citation type="journal article" date="2014" name="Genome Announc.">
        <title>Draft Genome Sequence of Clostridium straminisolvens Strain JCM 21531T, Isolated from a Cellulose-Degrading Bacterial Community.</title>
        <authorList>
            <person name="Yuki M."/>
            <person name="Oshima K."/>
            <person name="Suda W."/>
            <person name="Sakamoto M."/>
            <person name="Kitamura K."/>
            <person name="Iida T."/>
            <person name="Hattori M."/>
            <person name="Ohkuma M."/>
        </authorList>
    </citation>
    <scope>NUCLEOTIDE SEQUENCE [LARGE SCALE GENOMIC DNA]</scope>
    <source>
        <strain evidence="1">JCM 21531</strain>
    </source>
</reference>
<name>W4VC88_9FIRM</name>
<organism evidence="1 2">
    <name type="scientific">Acetivibrio straminisolvens JCM 21531</name>
    <dbReference type="NCBI Taxonomy" id="1294263"/>
    <lineage>
        <taxon>Bacteria</taxon>
        <taxon>Bacillati</taxon>
        <taxon>Bacillota</taxon>
        <taxon>Clostridia</taxon>
        <taxon>Eubacteriales</taxon>
        <taxon>Oscillospiraceae</taxon>
        <taxon>Acetivibrio</taxon>
    </lineage>
</organism>
<accession>W4VC88</accession>
<dbReference type="STRING" id="1294263.JCM21531_4684"/>
<keyword evidence="2" id="KW-1185">Reference proteome</keyword>
<gene>
    <name evidence="1" type="ORF">JCM21531_4684</name>
</gene>
<evidence type="ECO:0000313" key="1">
    <source>
        <dbReference type="EMBL" id="GAE91015.1"/>
    </source>
</evidence>
<dbReference type="Proteomes" id="UP000019109">
    <property type="component" value="Unassembled WGS sequence"/>
</dbReference>
<evidence type="ECO:0000313" key="2">
    <source>
        <dbReference type="Proteomes" id="UP000019109"/>
    </source>
</evidence>
<sequence>MDFNINVQINFLEWIKRGGLNIKQITVEDIPRIIELSRKYSDIPMDFTDAS</sequence>
<dbReference type="EMBL" id="BAVR01000135">
    <property type="protein sequence ID" value="GAE91015.1"/>
    <property type="molecule type" value="Genomic_DNA"/>
</dbReference>
<comment type="caution">
    <text evidence="1">The sequence shown here is derived from an EMBL/GenBank/DDBJ whole genome shotgun (WGS) entry which is preliminary data.</text>
</comment>
<protein>
    <submittedName>
        <fullName evidence="1">Uncharacterized protein</fullName>
    </submittedName>
</protein>